<name>A0A8F1MBU2_9BACT</name>
<dbReference type="Proteomes" id="UP000679129">
    <property type="component" value="Chromosome"/>
</dbReference>
<dbReference type="KEGG" id="mnd:KOY48_01895"/>
<reference evidence="1" key="1">
    <citation type="submission" date="2021-06" db="EMBL/GenBank/DDBJ databases">
        <title>An adapted protocol for Saccharibacteria cultivation: two new species join this phylum of Candidate Phyla Radiations.</title>
        <authorList>
            <person name="Ibrahim A."/>
            <person name="Maatouk M."/>
            <person name="Zgheib R."/>
            <person name="Haddad G."/>
            <person name="Bou Khalil J."/>
            <person name="Raoult D."/>
            <person name="Bittar F."/>
        </authorList>
    </citation>
    <scope>NUCLEOTIDE SEQUENCE</scope>
    <source>
        <strain evidence="1">IHU1</strain>
    </source>
</reference>
<dbReference type="AlphaFoldDB" id="A0A8F1MBU2"/>
<organism evidence="1 2">
    <name type="scientific">Candidatus Minimicrobia naudis</name>
    <dbReference type="NCBI Taxonomy" id="2841263"/>
    <lineage>
        <taxon>Bacteria</taxon>
        <taxon>Candidatus Saccharimonadota</taxon>
        <taxon>Candidatus Saccharimonadota incertae sedis</taxon>
        <taxon>Candidatus Minimicrobia</taxon>
    </lineage>
</organism>
<proteinExistence type="predicted"/>
<keyword evidence="2" id="KW-1185">Reference proteome</keyword>
<dbReference type="EMBL" id="CP076460">
    <property type="protein sequence ID" value="QWQ32586.1"/>
    <property type="molecule type" value="Genomic_DNA"/>
</dbReference>
<evidence type="ECO:0000313" key="2">
    <source>
        <dbReference type="Proteomes" id="UP000679129"/>
    </source>
</evidence>
<sequence length="172" mass="19366">MVCLDANCGSPDVFDVAELSEESKISPRVERVLLVLELARTNDTQEFAAERLFASLHGILRDNKELRLSGGHQEHISFEIASVNGQIWLLRLGAKTFAELCRRTDLFSIIQPFRFTKPTKIILSMSVTTKLLTSTELTLTTDEFLPDSHLPKLRGRPAGWHYGYVGEIGTHR</sequence>
<protein>
    <submittedName>
        <fullName evidence="1">Uncharacterized protein</fullName>
    </submittedName>
</protein>
<gene>
    <name evidence="1" type="ORF">KOY48_01895</name>
</gene>
<evidence type="ECO:0000313" key="1">
    <source>
        <dbReference type="EMBL" id="QWQ32586.1"/>
    </source>
</evidence>
<accession>A0A8F1MBU2</accession>